<protein>
    <submittedName>
        <fullName evidence="1">Uncharacterized protein</fullName>
    </submittedName>
</protein>
<reference evidence="2" key="1">
    <citation type="journal article" date="2023" name="Front. Plant Sci.">
        <title>Chromosomal-level genome assembly of Melastoma candidum provides insights into trichome evolution.</title>
        <authorList>
            <person name="Zhong Y."/>
            <person name="Wu W."/>
            <person name="Sun C."/>
            <person name="Zou P."/>
            <person name="Liu Y."/>
            <person name="Dai S."/>
            <person name="Zhou R."/>
        </authorList>
    </citation>
    <scope>NUCLEOTIDE SEQUENCE [LARGE SCALE GENOMIC DNA]</scope>
</reference>
<dbReference type="Proteomes" id="UP001057402">
    <property type="component" value="Chromosome 7"/>
</dbReference>
<gene>
    <name evidence="1" type="ORF">MLD38_023603</name>
</gene>
<sequence>MAAGDAKAVAAATAAFGLFLSLLIQLPSQAESAHQAFRRDSGPPQWHHGAFHDVRASVRSDVRRMLHSRAEVPFQVPLEVNVVLIGFQGDGGYRYNLDAHKFEEFLRVSFPTHRPMCLETGEPIDIEHHIIYNVFHAGPLELLDLEKVLKGALVPAGTARESDFGREVPLFEVDATVIEPTFQKLYSYLFGLEDGEDSTSEMNQPLTNALFVVNFDKVRLDPREKENDLDAFQNGNIAQLSEEDMKRQEGDYIYRYRYNGGGSSQVWLGSGRFLVIDLSAGPCTYGKIETEEGSVSIRTLPRLRNVMYPKGFTVASDVMTHDMFTGQLASVIATAVEHVIAPDIRFETIDGSTRLLIPIIVLHNHNRYNIMEKGHNYSIDIGEIEAEVKKMVHEAQEVVILGGSYSLHRHEKLAIAVSNAMRGHSLQETRNDGRYHVHTKTYLDGAMLKEEMERSGDVLAAGLLEVADPSLSSKYFFKQNQVGESDQSSDSVLKHKSLWDTYDTKLGFAKRRRRRKNQEGLDRTYGTRVIPVFVLSLADVDPNLMMEDDSLVWTSRDVVIVLQHPNEKIPLRYVSETQRRHAIPYHAQRHILAGLASAVGGVSAPYEKASHAHERAVVNWLWATGCHPFGPFSNSSRISQMLKDVALRNSIYGRVDATLRRTRETSEALQSFASDHLKTPLGEPVKGNKKNKTSTELWLDKFYKKTTNLPEPFPHELVQRLEKYLDTLEEQLVELSSLLYDHKLQEAHLNSTYIFQSMQFTLHYVERVLVDERDKMRCCSIEYKYPAQSSQTYIYGGILLAGFVVYFAVIFFASPVR</sequence>
<dbReference type="EMBL" id="CM042886">
    <property type="protein sequence ID" value="KAI4338559.1"/>
    <property type="molecule type" value="Genomic_DNA"/>
</dbReference>
<evidence type="ECO:0000313" key="1">
    <source>
        <dbReference type="EMBL" id="KAI4338559.1"/>
    </source>
</evidence>
<name>A0ACB9NT34_9MYRT</name>
<organism evidence="1 2">
    <name type="scientific">Melastoma candidum</name>
    <dbReference type="NCBI Taxonomy" id="119954"/>
    <lineage>
        <taxon>Eukaryota</taxon>
        <taxon>Viridiplantae</taxon>
        <taxon>Streptophyta</taxon>
        <taxon>Embryophyta</taxon>
        <taxon>Tracheophyta</taxon>
        <taxon>Spermatophyta</taxon>
        <taxon>Magnoliopsida</taxon>
        <taxon>eudicotyledons</taxon>
        <taxon>Gunneridae</taxon>
        <taxon>Pentapetalae</taxon>
        <taxon>rosids</taxon>
        <taxon>malvids</taxon>
        <taxon>Myrtales</taxon>
        <taxon>Melastomataceae</taxon>
        <taxon>Melastomatoideae</taxon>
        <taxon>Melastomateae</taxon>
        <taxon>Melastoma</taxon>
    </lineage>
</organism>
<proteinExistence type="predicted"/>
<evidence type="ECO:0000313" key="2">
    <source>
        <dbReference type="Proteomes" id="UP001057402"/>
    </source>
</evidence>
<comment type="caution">
    <text evidence="1">The sequence shown here is derived from an EMBL/GenBank/DDBJ whole genome shotgun (WGS) entry which is preliminary data.</text>
</comment>
<keyword evidence="2" id="KW-1185">Reference proteome</keyword>
<accession>A0ACB9NT34</accession>